<dbReference type="GO" id="GO:0003735">
    <property type="term" value="F:structural constituent of ribosome"/>
    <property type="evidence" value="ECO:0007669"/>
    <property type="project" value="InterPro"/>
</dbReference>
<keyword evidence="2 6" id="KW-0689">Ribosomal protein</keyword>
<reference evidence="6 7" key="1">
    <citation type="journal article" date="2016" name="Nat. Commun.">
        <title>Thousands of microbial genomes shed light on interconnected biogeochemical processes in an aquifer system.</title>
        <authorList>
            <person name="Anantharaman K."/>
            <person name="Brown C.T."/>
            <person name="Hug L.A."/>
            <person name="Sharon I."/>
            <person name="Castelle C.J."/>
            <person name="Probst A.J."/>
            <person name="Thomas B.C."/>
            <person name="Singh A."/>
            <person name="Wilkins M.J."/>
            <person name="Karaoz U."/>
            <person name="Brodie E.L."/>
            <person name="Williams K.H."/>
            <person name="Hubbard S.S."/>
            <person name="Banfield J.F."/>
        </authorList>
    </citation>
    <scope>NUCLEOTIDE SEQUENCE [LARGE SCALE GENOMIC DNA]</scope>
</reference>
<dbReference type="AlphaFoldDB" id="A0A1G1YXB0"/>
<proteinExistence type="inferred from homology"/>
<protein>
    <recommendedName>
        <fullName evidence="4">Small ribosomal subunit protein uS8</fullName>
    </recommendedName>
    <alternativeName>
        <fullName evidence="5">30S ribosomal protein S8</fullName>
    </alternativeName>
</protein>
<evidence type="ECO:0000313" key="7">
    <source>
        <dbReference type="Proteomes" id="UP000178179"/>
    </source>
</evidence>
<evidence type="ECO:0000256" key="3">
    <source>
        <dbReference type="ARBA" id="ARBA00023274"/>
    </source>
</evidence>
<name>A0A1G1YXB0_9BACT</name>
<evidence type="ECO:0000256" key="4">
    <source>
        <dbReference type="ARBA" id="ARBA00035258"/>
    </source>
</evidence>
<comment type="caution">
    <text evidence="6">The sequence shown here is derived from an EMBL/GenBank/DDBJ whole genome shotgun (WGS) entry which is preliminary data.</text>
</comment>
<dbReference type="GO" id="GO:0005840">
    <property type="term" value="C:ribosome"/>
    <property type="evidence" value="ECO:0007669"/>
    <property type="project" value="UniProtKB-KW"/>
</dbReference>
<evidence type="ECO:0000313" key="6">
    <source>
        <dbReference type="EMBL" id="OGY56934.1"/>
    </source>
</evidence>
<organism evidence="6 7">
    <name type="scientific">Candidatus Colwellbacteria bacterium GWA2_46_10</name>
    <dbReference type="NCBI Taxonomy" id="1797684"/>
    <lineage>
        <taxon>Bacteria</taxon>
        <taxon>Candidatus Colwelliibacteriota</taxon>
    </lineage>
</organism>
<dbReference type="EMBL" id="MHIS01000003">
    <property type="protein sequence ID" value="OGY56934.1"/>
    <property type="molecule type" value="Genomic_DNA"/>
</dbReference>
<evidence type="ECO:0000256" key="2">
    <source>
        <dbReference type="ARBA" id="ARBA00022980"/>
    </source>
</evidence>
<comment type="similarity">
    <text evidence="1">Belongs to the universal ribosomal protein uS8 family.</text>
</comment>
<dbReference type="Pfam" id="PF00410">
    <property type="entry name" value="Ribosomal_S8"/>
    <property type="match status" value="1"/>
</dbReference>
<sequence length="127" mass="14494">MYQDTLTRIKNALMRGKQKVKVPYSTFDMSVLEVLAKMGYIDSLQRKGRGVKRIIDIKLKYIERGKPAITNFKFTSIPSRNIYSGYRALKSSHQGYGHYVVSTPKGVFEGGEAKRQKVGGKVLFEIW</sequence>
<dbReference type="SUPFAM" id="SSF56047">
    <property type="entry name" value="Ribosomal protein S8"/>
    <property type="match status" value="1"/>
</dbReference>
<dbReference type="GO" id="GO:0006412">
    <property type="term" value="P:translation"/>
    <property type="evidence" value="ECO:0007669"/>
    <property type="project" value="InterPro"/>
</dbReference>
<gene>
    <name evidence="6" type="ORF">A2119_02295</name>
</gene>
<dbReference type="Proteomes" id="UP000178179">
    <property type="component" value="Unassembled WGS sequence"/>
</dbReference>
<dbReference type="PANTHER" id="PTHR11758">
    <property type="entry name" value="40S RIBOSOMAL PROTEIN S15A"/>
    <property type="match status" value="1"/>
</dbReference>
<evidence type="ECO:0000256" key="1">
    <source>
        <dbReference type="ARBA" id="ARBA00006471"/>
    </source>
</evidence>
<accession>A0A1G1YXB0</accession>
<evidence type="ECO:0000256" key="5">
    <source>
        <dbReference type="ARBA" id="ARBA00035525"/>
    </source>
</evidence>
<dbReference type="Gene3D" id="3.30.1490.10">
    <property type="match status" value="1"/>
</dbReference>
<dbReference type="InterPro" id="IPR035987">
    <property type="entry name" value="Ribosomal_uS8_sf"/>
</dbReference>
<keyword evidence="3" id="KW-0687">Ribonucleoprotein</keyword>
<dbReference type="Gene3D" id="3.30.1370.30">
    <property type="match status" value="1"/>
</dbReference>
<dbReference type="GO" id="GO:1990904">
    <property type="term" value="C:ribonucleoprotein complex"/>
    <property type="evidence" value="ECO:0007669"/>
    <property type="project" value="UniProtKB-KW"/>
</dbReference>
<dbReference type="InterPro" id="IPR000630">
    <property type="entry name" value="Ribosomal_uS8"/>
</dbReference>